<feature type="domain" description="DRBM" evidence="3">
    <location>
        <begin position="6"/>
        <end position="54"/>
    </location>
</feature>
<name>A0ABS8VFM2_DATST</name>
<organism evidence="4 5">
    <name type="scientific">Datura stramonium</name>
    <name type="common">Jimsonweed</name>
    <name type="synonym">Common thornapple</name>
    <dbReference type="NCBI Taxonomy" id="4076"/>
    <lineage>
        <taxon>Eukaryota</taxon>
        <taxon>Viridiplantae</taxon>
        <taxon>Streptophyta</taxon>
        <taxon>Embryophyta</taxon>
        <taxon>Tracheophyta</taxon>
        <taxon>Spermatophyta</taxon>
        <taxon>Magnoliopsida</taxon>
        <taxon>eudicotyledons</taxon>
        <taxon>Gunneridae</taxon>
        <taxon>Pentapetalae</taxon>
        <taxon>asterids</taxon>
        <taxon>lamiids</taxon>
        <taxon>Solanales</taxon>
        <taxon>Solanaceae</taxon>
        <taxon>Solanoideae</taxon>
        <taxon>Datureae</taxon>
        <taxon>Datura</taxon>
    </lineage>
</organism>
<keyword evidence="1" id="KW-0694">RNA-binding</keyword>
<evidence type="ECO:0000256" key="1">
    <source>
        <dbReference type="ARBA" id="ARBA00022884"/>
    </source>
</evidence>
<feature type="compositionally biased region" description="Basic residues" evidence="2">
    <location>
        <begin position="97"/>
        <end position="108"/>
    </location>
</feature>
<evidence type="ECO:0000313" key="4">
    <source>
        <dbReference type="EMBL" id="MCD9644874.1"/>
    </source>
</evidence>
<feature type="non-terminal residue" evidence="4">
    <location>
        <position position="159"/>
    </location>
</feature>
<sequence length="159" mass="17433">MNFAIPQYECYRHDTGSKMISFSCTVEVGGMRYIGVAARTKKEEEIKAARTALLAVQSSGLGPNDKPNYFSAYTVIPLKKVTDLGISNQESAAALKLKKPKFKKRKKRNVSDAKNRLRTKNTGDLKFHKVNLAEPEMHENAAVSTQGTESGPAPSAAIM</sequence>
<comment type="caution">
    <text evidence="4">The sequence shown here is derived from an EMBL/GenBank/DDBJ whole genome shotgun (WGS) entry which is preliminary data.</text>
</comment>
<accession>A0ABS8VFM2</accession>
<evidence type="ECO:0000259" key="3">
    <source>
        <dbReference type="Pfam" id="PF00035"/>
    </source>
</evidence>
<feature type="compositionally biased region" description="Basic and acidic residues" evidence="2">
    <location>
        <begin position="109"/>
        <end position="127"/>
    </location>
</feature>
<dbReference type="EMBL" id="JACEIK010004270">
    <property type="protein sequence ID" value="MCD9644874.1"/>
    <property type="molecule type" value="Genomic_DNA"/>
</dbReference>
<dbReference type="SUPFAM" id="SSF54768">
    <property type="entry name" value="dsRNA-binding domain-like"/>
    <property type="match status" value="1"/>
</dbReference>
<dbReference type="PANTHER" id="PTHR11207">
    <property type="entry name" value="RIBONUCLEASE III"/>
    <property type="match status" value="1"/>
</dbReference>
<gene>
    <name evidence="4" type="ORF">HAX54_033398</name>
</gene>
<protein>
    <recommendedName>
        <fullName evidence="3">DRBM domain-containing protein</fullName>
    </recommendedName>
</protein>
<dbReference type="Pfam" id="PF00035">
    <property type="entry name" value="dsrm"/>
    <property type="match status" value="1"/>
</dbReference>
<feature type="region of interest" description="Disordered" evidence="2">
    <location>
        <begin position="97"/>
        <end position="159"/>
    </location>
</feature>
<proteinExistence type="predicted"/>
<dbReference type="Gene3D" id="3.30.160.20">
    <property type="match status" value="1"/>
</dbReference>
<dbReference type="PANTHER" id="PTHR11207:SF1">
    <property type="entry name" value="DOUBLE-STRANDED RNA-BINDING PROTEIN 1"/>
    <property type="match status" value="1"/>
</dbReference>
<dbReference type="InterPro" id="IPR014720">
    <property type="entry name" value="dsRBD_dom"/>
</dbReference>
<reference evidence="4 5" key="1">
    <citation type="journal article" date="2021" name="BMC Genomics">
        <title>Datura genome reveals duplications of psychoactive alkaloid biosynthetic genes and high mutation rate following tissue culture.</title>
        <authorList>
            <person name="Rajewski A."/>
            <person name="Carter-House D."/>
            <person name="Stajich J."/>
            <person name="Litt A."/>
        </authorList>
    </citation>
    <scope>NUCLEOTIDE SEQUENCE [LARGE SCALE GENOMIC DNA]</scope>
    <source>
        <strain evidence="4">AR-01</strain>
    </source>
</reference>
<evidence type="ECO:0000256" key="2">
    <source>
        <dbReference type="SAM" id="MobiDB-lite"/>
    </source>
</evidence>
<keyword evidence="5" id="KW-1185">Reference proteome</keyword>
<dbReference type="Proteomes" id="UP000823775">
    <property type="component" value="Unassembled WGS sequence"/>
</dbReference>
<evidence type="ECO:0000313" key="5">
    <source>
        <dbReference type="Proteomes" id="UP000823775"/>
    </source>
</evidence>